<dbReference type="PANTHER" id="PTHR11109:SF7">
    <property type="entry name" value="GTP CYCLOHYDROLASE 1"/>
    <property type="match status" value="1"/>
</dbReference>
<accession>A0A0F9B7H2</accession>
<dbReference type="SUPFAM" id="SSF55620">
    <property type="entry name" value="Tetrahydrobiopterin biosynthesis enzymes-like"/>
    <property type="match status" value="1"/>
</dbReference>
<feature type="domain" description="GTP cyclohydrolase I" evidence="5">
    <location>
        <begin position="1"/>
        <end position="176"/>
    </location>
</feature>
<organism evidence="6">
    <name type="scientific">marine sediment metagenome</name>
    <dbReference type="NCBI Taxonomy" id="412755"/>
    <lineage>
        <taxon>unclassified sequences</taxon>
        <taxon>metagenomes</taxon>
        <taxon>ecological metagenomes</taxon>
    </lineage>
</organism>
<evidence type="ECO:0000256" key="4">
    <source>
        <dbReference type="ARBA" id="ARBA00022801"/>
    </source>
</evidence>
<keyword evidence="4" id="KW-0378">Hydrolase</keyword>
<evidence type="ECO:0000259" key="5">
    <source>
        <dbReference type="Pfam" id="PF01227"/>
    </source>
</evidence>
<evidence type="ECO:0000313" key="6">
    <source>
        <dbReference type="EMBL" id="KKK80446.1"/>
    </source>
</evidence>
<dbReference type="InterPro" id="IPR043133">
    <property type="entry name" value="GTP-CH-I_C/QueF"/>
</dbReference>
<dbReference type="EC" id="3.5.4.16" evidence="3"/>
<dbReference type="GO" id="GO:0005525">
    <property type="term" value="F:GTP binding"/>
    <property type="evidence" value="ECO:0007669"/>
    <property type="project" value="TreeGrafter"/>
</dbReference>
<dbReference type="NCBIfam" id="NF006826">
    <property type="entry name" value="PRK09347.1-3"/>
    <property type="match status" value="1"/>
</dbReference>
<reference evidence="6" key="1">
    <citation type="journal article" date="2015" name="Nature">
        <title>Complex archaea that bridge the gap between prokaryotes and eukaryotes.</title>
        <authorList>
            <person name="Spang A."/>
            <person name="Saw J.H."/>
            <person name="Jorgensen S.L."/>
            <person name="Zaremba-Niedzwiedzka K."/>
            <person name="Martijn J."/>
            <person name="Lind A.E."/>
            <person name="van Eijk R."/>
            <person name="Schleper C."/>
            <person name="Guy L."/>
            <person name="Ettema T.J."/>
        </authorList>
    </citation>
    <scope>NUCLEOTIDE SEQUENCE</scope>
</reference>
<dbReference type="PANTHER" id="PTHR11109">
    <property type="entry name" value="GTP CYCLOHYDROLASE I"/>
    <property type="match status" value="1"/>
</dbReference>
<dbReference type="GO" id="GO:0008270">
    <property type="term" value="F:zinc ion binding"/>
    <property type="evidence" value="ECO:0007669"/>
    <property type="project" value="TreeGrafter"/>
</dbReference>
<name>A0A0F9B7H2_9ZZZZ</name>
<dbReference type="InterPro" id="IPR043134">
    <property type="entry name" value="GTP-CH-I_N"/>
</dbReference>
<dbReference type="FunFam" id="3.30.1130.10:FF:000001">
    <property type="entry name" value="GTP cyclohydrolase 1"/>
    <property type="match status" value="1"/>
</dbReference>
<dbReference type="EMBL" id="LAZR01053578">
    <property type="protein sequence ID" value="KKK80446.1"/>
    <property type="molecule type" value="Genomic_DNA"/>
</dbReference>
<dbReference type="GO" id="GO:0006729">
    <property type="term" value="P:tetrahydrobiopterin biosynthetic process"/>
    <property type="evidence" value="ECO:0007669"/>
    <property type="project" value="TreeGrafter"/>
</dbReference>
<gene>
    <name evidence="6" type="ORF">LCGC14_2823400</name>
</gene>
<dbReference type="Gene3D" id="1.10.286.10">
    <property type="match status" value="1"/>
</dbReference>
<comment type="catalytic activity">
    <reaction evidence="1">
        <text>GTP + H2O = 7,8-dihydroneopterin 3'-triphosphate + formate + H(+)</text>
        <dbReference type="Rhea" id="RHEA:17473"/>
        <dbReference type="ChEBI" id="CHEBI:15377"/>
        <dbReference type="ChEBI" id="CHEBI:15378"/>
        <dbReference type="ChEBI" id="CHEBI:15740"/>
        <dbReference type="ChEBI" id="CHEBI:37565"/>
        <dbReference type="ChEBI" id="CHEBI:58462"/>
        <dbReference type="EC" id="3.5.4.16"/>
    </reaction>
</comment>
<dbReference type="Gene3D" id="3.30.1130.10">
    <property type="match status" value="1"/>
</dbReference>
<evidence type="ECO:0000256" key="2">
    <source>
        <dbReference type="ARBA" id="ARBA00005080"/>
    </source>
</evidence>
<dbReference type="GO" id="GO:0003934">
    <property type="term" value="F:GTP cyclohydrolase I activity"/>
    <property type="evidence" value="ECO:0007669"/>
    <property type="project" value="UniProtKB-EC"/>
</dbReference>
<evidence type="ECO:0000256" key="3">
    <source>
        <dbReference type="ARBA" id="ARBA00012715"/>
    </source>
</evidence>
<comment type="caution">
    <text evidence="6">The sequence shown here is derived from an EMBL/GenBank/DDBJ whole genome shotgun (WGS) entry which is preliminary data.</text>
</comment>
<dbReference type="UniPathway" id="UPA00848">
    <property type="reaction ID" value="UER00151"/>
</dbReference>
<dbReference type="InterPro" id="IPR020602">
    <property type="entry name" value="GTP_CycHdrlase_I_dom"/>
</dbReference>
<dbReference type="GO" id="GO:0046654">
    <property type="term" value="P:tetrahydrofolate biosynthetic process"/>
    <property type="evidence" value="ECO:0007669"/>
    <property type="project" value="InterPro"/>
</dbReference>
<dbReference type="InterPro" id="IPR001474">
    <property type="entry name" value="GTP_CycHdrlase_I"/>
</dbReference>
<proteinExistence type="predicted"/>
<sequence length="181" mass="20176">ILTGLGMDLTLPHLKETPRRAAHAWYYELCRGAAIPPPEITTFDSDVDEMIMLRHIPIRSVCAHHLLPFVGEATVAYIPGGGKIIGLSKLSRIADYWARRPQVQEDLTAKIADYIAKLVTQRARHRQKLKGGVGVIIRARHMCMELRGVAHQGEMVTSALRGAFLHGDARHEFLQLAGKKE</sequence>
<dbReference type="GO" id="GO:0005737">
    <property type="term" value="C:cytoplasm"/>
    <property type="evidence" value="ECO:0007669"/>
    <property type="project" value="TreeGrafter"/>
</dbReference>
<dbReference type="Pfam" id="PF01227">
    <property type="entry name" value="GTP_cyclohydroI"/>
    <property type="match status" value="1"/>
</dbReference>
<feature type="non-terminal residue" evidence="6">
    <location>
        <position position="1"/>
    </location>
</feature>
<dbReference type="AlphaFoldDB" id="A0A0F9B7H2"/>
<protein>
    <recommendedName>
        <fullName evidence="3">GTP cyclohydrolase I</fullName>
        <ecNumber evidence="3">3.5.4.16</ecNumber>
    </recommendedName>
</protein>
<evidence type="ECO:0000256" key="1">
    <source>
        <dbReference type="ARBA" id="ARBA00001052"/>
    </source>
</evidence>
<comment type="pathway">
    <text evidence="2">Cofactor biosynthesis; 7,8-dihydroneopterin triphosphate biosynthesis; 7,8-dihydroneopterin triphosphate from GTP: step 1/1.</text>
</comment>